<dbReference type="RefSeq" id="WP_156104967.1">
    <property type="nucleotide sequence ID" value="NZ_CP006933.1"/>
</dbReference>
<dbReference type="GeneID" id="42816912"/>
<evidence type="ECO:0000313" key="2">
    <source>
        <dbReference type="Proteomes" id="UP000029661"/>
    </source>
</evidence>
<accession>A0A089ZGZ7</accession>
<sequence>MLKTKIIEGNRNTFVRELERAESEGWAPNMQSKRTTMALGKQGQYAHHSIICQMWVV</sequence>
<gene>
    <name evidence="1" type="ORF">BRM9_1648</name>
</gene>
<name>A0A089ZGZ7_METFO</name>
<dbReference type="KEGG" id="mfc:BRM9_1648"/>
<dbReference type="Proteomes" id="UP000029661">
    <property type="component" value="Chromosome"/>
</dbReference>
<reference evidence="1 2" key="1">
    <citation type="submission" date="2013-12" db="EMBL/GenBank/DDBJ databases">
        <title>The complete genome sequence of Methanobacterium sp. BRM9.</title>
        <authorList>
            <consortium name="Pastoral Greenhouse Gas Research Consortium"/>
            <person name="Kelly W.J."/>
            <person name="Leahy S.C."/>
            <person name="Perry R."/>
            <person name="Li D."/>
            <person name="Altermann E."/>
            <person name="Lambie S.C."/>
            <person name="Attwood G.T."/>
        </authorList>
    </citation>
    <scope>NUCLEOTIDE SEQUENCE [LARGE SCALE GENOMIC DNA]</scope>
    <source>
        <strain evidence="1 2">BRM9</strain>
    </source>
</reference>
<protein>
    <submittedName>
        <fullName evidence="1">Uncharacterized protein</fullName>
    </submittedName>
</protein>
<dbReference type="EMBL" id="CP006933">
    <property type="protein sequence ID" value="AIS32460.1"/>
    <property type="molecule type" value="Genomic_DNA"/>
</dbReference>
<evidence type="ECO:0000313" key="1">
    <source>
        <dbReference type="EMBL" id="AIS32460.1"/>
    </source>
</evidence>
<organism evidence="1 2">
    <name type="scientific">Methanobacterium formicicum</name>
    <dbReference type="NCBI Taxonomy" id="2162"/>
    <lineage>
        <taxon>Archaea</taxon>
        <taxon>Methanobacteriati</taxon>
        <taxon>Methanobacteriota</taxon>
        <taxon>Methanomada group</taxon>
        <taxon>Methanobacteria</taxon>
        <taxon>Methanobacteriales</taxon>
        <taxon>Methanobacteriaceae</taxon>
        <taxon>Methanobacterium</taxon>
    </lineage>
</organism>
<dbReference type="AlphaFoldDB" id="A0A089ZGZ7"/>
<proteinExistence type="predicted"/>
<dbReference type="STRING" id="2162.BRM9_1648"/>